<evidence type="ECO:0000256" key="17">
    <source>
        <dbReference type="SAM" id="MobiDB-lite"/>
    </source>
</evidence>
<keyword evidence="7" id="KW-0653">Protein transport</keyword>
<feature type="transmembrane region" description="Helical" evidence="18">
    <location>
        <begin position="30"/>
        <end position="52"/>
    </location>
</feature>
<evidence type="ECO:0000256" key="14">
    <source>
        <dbReference type="ARBA" id="ARBA00033245"/>
    </source>
</evidence>
<feature type="region of interest" description="Disordered" evidence="17">
    <location>
        <begin position="261"/>
        <end position="395"/>
    </location>
</feature>
<evidence type="ECO:0000256" key="11">
    <source>
        <dbReference type="ARBA" id="ARBA00025034"/>
    </source>
</evidence>
<dbReference type="Proteomes" id="UP000184471">
    <property type="component" value="Unassembled WGS sequence"/>
</dbReference>
<evidence type="ECO:0000256" key="3">
    <source>
        <dbReference type="ARBA" id="ARBA00015325"/>
    </source>
</evidence>
<evidence type="ECO:0000256" key="4">
    <source>
        <dbReference type="ARBA" id="ARBA00022448"/>
    </source>
</evidence>
<keyword evidence="21" id="KW-1185">Reference proteome</keyword>
<reference evidence="20 21" key="1">
    <citation type="submission" date="2016-11" db="EMBL/GenBank/DDBJ databases">
        <authorList>
            <person name="Jaros S."/>
            <person name="Januszkiewicz K."/>
            <person name="Wedrychowicz H."/>
        </authorList>
    </citation>
    <scope>NUCLEOTIDE SEQUENCE [LARGE SCALE GENOMIC DNA]</scope>
    <source>
        <strain evidence="20 21">DSM 45408</strain>
    </source>
</reference>
<dbReference type="GO" id="GO:0032977">
    <property type="term" value="F:membrane insertase activity"/>
    <property type="evidence" value="ECO:0007669"/>
    <property type="project" value="InterPro"/>
</dbReference>
<proteinExistence type="inferred from homology"/>
<dbReference type="NCBIfam" id="NF002350">
    <property type="entry name" value="PRK01315.1"/>
    <property type="match status" value="1"/>
</dbReference>
<feature type="domain" description="Membrane insertase YidC/Oxa/ALB C-terminal" evidence="19">
    <location>
        <begin position="32"/>
        <end position="252"/>
    </location>
</feature>
<evidence type="ECO:0000256" key="18">
    <source>
        <dbReference type="SAM" id="Phobius"/>
    </source>
</evidence>
<evidence type="ECO:0000256" key="8">
    <source>
        <dbReference type="ARBA" id="ARBA00022989"/>
    </source>
</evidence>
<evidence type="ECO:0000256" key="16">
    <source>
        <dbReference type="RuleBase" id="RU003945"/>
    </source>
</evidence>
<keyword evidence="8 18" id="KW-1133">Transmembrane helix</keyword>
<evidence type="ECO:0000256" key="2">
    <source>
        <dbReference type="ARBA" id="ARBA00010527"/>
    </source>
</evidence>
<keyword evidence="5" id="KW-1003">Cell membrane</keyword>
<dbReference type="GO" id="GO:0051205">
    <property type="term" value="P:protein insertion into membrane"/>
    <property type="evidence" value="ECO:0007669"/>
    <property type="project" value="TreeGrafter"/>
</dbReference>
<dbReference type="RefSeq" id="WP_073422072.1">
    <property type="nucleotide sequence ID" value="NZ_FQVX01000004.1"/>
</dbReference>
<dbReference type="Pfam" id="PF02096">
    <property type="entry name" value="60KD_IMP"/>
    <property type="match status" value="1"/>
</dbReference>
<feature type="transmembrane region" description="Helical" evidence="18">
    <location>
        <begin position="172"/>
        <end position="192"/>
    </location>
</feature>
<comment type="similarity">
    <text evidence="2">Belongs to the OXA1/ALB3/YidC family. Type 1 subfamily.</text>
</comment>
<dbReference type="InterPro" id="IPR001708">
    <property type="entry name" value="YidC/ALB3/OXA1/COX18"/>
</dbReference>
<dbReference type="NCBIfam" id="TIGR03592">
    <property type="entry name" value="yidC_oxa1_cterm"/>
    <property type="match status" value="1"/>
</dbReference>
<dbReference type="InterPro" id="IPR047196">
    <property type="entry name" value="YidC_ALB_C"/>
</dbReference>
<feature type="compositionally biased region" description="Low complexity" evidence="17">
    <location>
        <begin position="324"/>
        <end position="344"/>
    </location>
</feature>
<evidence type="ECO:0000256" key="6">
    <source>
        <dbReference type="ARBA" id="ARBA00022692"/>
    </source>
</evidence>
<gene>
    <name evidence="20" type="ORF">SAMN05444351_3928</name>
</gene>
<protein>
    <recommendedName>
        <fullName evidence="3">Membrane protein insertase YidC</fullName>
    </recommendedName>
    <alternativeName>
        <fullName evidence="15">Foldase YidC</fullName>
    </alternativeName>
    <alternativeName>
        <fullName evidence="14">Membrane integrase YidC</fullName>
    </alternativeName>
    <alternativeName>
        <fullName evidence="13">Membrane protein YidC</fullName>
    </alternativeName>
</protein>
<name>A0A1M5PZJ4_9ACTN</name>
<comment type="function">
    <text evidence="11">Required for the insertion and/or proper folding and/or complex formation of integral membrane proteins into the membrane. Involved in integration of membrane proteins that insert both dependently and independently of the Sec translocase complex, as well as at least some lipoproteins. Aids folding of multispanning membrane proteins.</text>
</comment>
<dbReference type="STRING" id="1070870.SAMN05444351_3928"/>
<evidence type="ECO:0000256" key="12">
    <source>
        <dbReference type="ARBA" id="ARBA00026028"/>
    </source>
</evidence>
<evidence type="ECO:0000256" key="1">
    <source>
        <dbReference type="ARBA" id="ARBA00004651"/>
    </source>
</evidence>
<evidence type="ECO:0000256" key="15">
    <source>
        <dbReference type="ARBA" id="ARBA00033342"/>
    </source>
</evidence>
<dbReference type="AlphaFoldDB" id="A0A1M5PZJ4"/>
<evidence type="ECO:0000256" key="13">
    <source>
        <dbReference type="ARBA" id="ARBA00031538"/>
    </source>
</evidence>
<sequence length="395" mass="41186">MLDWLYTAIAFVMKTWHSVFSTFLDPAAGITWALAIVFLVVTVRLILFPLFVKQVKSQRAMQEIQPEIQKLRKQYGADRQGFSQAMMALQKERGVNPLAGCLPILPQIPVFLSLFHVLRRLRPGADGLYSWSDELTDQAARAELFGAPISSSFNMTGQKATDILALPGVSQGGIRTVALILMVIMCVTTYITQKQIMARSGPVEGQAAMVQKLLLYGMPISLFVTGFFFPIGVLLYWMTNNLWTLGQQFFILRKLPPPGSPAALAKAAADKPAIDPKTLAPKPGAKPVRPGRSGRPATPGVALTKDGNGTDGATGAATGGATAGGTPATGPADGPPADGTPANGTGAGGATASGRSGNGSGGSGGASANGAGRGNRPGRPPHGRAAGTGGKKKRR</sequence>
<evidence type="ECO:0000313" key="21">
    <source>
        <dbReference type="Proteomes" id="UP000184471"/>
    </source>
</evidence>
<comment type="subunit">
    <text evidence="12">Interacts with the Sec translocase complex via SecD. Specifically interacts with transmembrane segments of nascent integral membrane proteins during membrane integration.</text>
</comment>
<dbReference type="PANTHER" id="PTHR12428">
    <property type="entry name" value="OXA1"/>
    <property type="match status" value="1"/>
</dbReference>
<dbReference type="PANTHER" id="PTHR12428:SF65">
    <property type="entry name" value="CYTOCHROME C OXIDASE ASSEMBLY PROTEIN COX18, MITOCHONDRIAL"/>
    <property type="match status" value="1"/>
</dbReference>
<keyword evidence="6 16" id="KW-0812">Transmembrane</keyword>
<evidence type="ECO:0000259" key="19">
    <source>
        <dbReference type="Pfam" id="PF02096"/>
    </source>
</evidence>
<evidence type="ECO:0000313" key="20">
    <source>
        <dbReference type="EMBL" id="SHH07120.1"/>
    </source>
</evidence>
<feature type="transmembrane region" description="Helical" evidence="18">
    <location>
        <begin position="213"/>
        <end position="238"/>
    </location>
</feature>
<keyword evidence="4" id="KW-0813">Transport</keyword>
<evidence type="ECO:0000256" key="10">
    <source>
        <dbReference type="ARBA" id="ARBA00023186"/>
    </source>
</evidence>
<evidence type="ECO:0000256" key="9">
    <source>
        <dbReference type="ARBA" id="ARBA00023136"/>
    </source>
</evidence>
<comment type="subcellular location">
    <subcellularLocation>
        <location evidence="1">Cell membrane</location>
        <topology evidence="1">Multi-pass membrane protein</topology>
    </subcellularLocation>
    <subcellularLocation>
        <location evidence="16">Membrane</location>
        <topology evidence="16">Multi-pass membrane protein</topology>
    </subcellularLocation>
</comment>
<keyword evidence="10" id="KW-0143">Chaperone</keyword>
<dbReference type="CDD" id="cd20070">
    <property type="entry name" value="5TM_YidC_Alb3"/>
    <property type="match status" value="1"/>
</dbReference>
<evidence type="ECO:0000256" key="5">
    <source>
        <dbReference type="ARBA" id="ARBA00022475"/>
    </source>
</evidence>
<accession>A0A1M5PZJ4</accession>
<dbReference type="GO" id="GO:0015031">
    <property type="term" value="P:protein transport"/>
    <property type="evidence" value="ECO:0007669"/>
    <property type="project" value="UniProtKB-KW"/>
</dbReference>
<dbReference type="InterPro" id="IPR028055">
    <property type="entry name" value="YidC/Oxa/ALB_C"/>
</dbReference>
<keyword evidence="9 18" id="KW-0472">Membrane</keyword>
<feature type="compositionally biased region" description="Gly residues" evidence="17">
    <location>
        <begin position="309"/>
        <end position="323"/>
    </location>
</feature>
<dbReference type="EMBL" id="FQVX01000004">
    <property type="protein sequence ID" value="SHH07120.1"/>
    <property type="molecule type" value="Genomic_DNA"/>
</dbReference>
<organism evidence="20 21">
    <name type="scientific">Geodermatophilus nigrescens</name>
    <dbReference type="NCBI Taxonomy" id="1070870"/>
    <lineage>
        <taxon>Bacteria</taxon>
        <taxon>Bacillati</taxon>
        <taxon>Actinomycetota</taxon>
        <taxon>Actinomycetes</taxon>
        <taxon>Geodermatophilales</taxon>
        <taxon>Geodermatophilaceae</taxon>
        <taxon>Geodermatophilus</taxon>
    </lineage>
</organism>
<evidence type="ECO:0000256" key="7">
    <source>
        <dbReference type="ARBA" id="ARBA00022927"/>
    </source>
</evidence>
<feature type="compositionally biased region" description="Gly residues" evidence="17">
    <location>
        <begin position="345"/>
        <end position="375"/>
    </location>
</feature>
<dbReference type="GO" id="GO:0005886">
    <property type="term" value="C:plasma membrane"/>
    <property type="evidence" value="ECO:0007669"/>
    <property type="project" value="UniProtKB-SubCell"/>
</dbReference>
<feature type="transmembrane region" description="Helical" evidence="18">
    <location>
        <begin position="95"/>
        <end position="118"/>
    </location>
</feature>